<evidence type="ECO:0000313" key="4">
    <source>
        <dbReference type="Proteomes" id="UP000180252"/>
    </source>
</evidence>
<protein>
    <submittedName>
        <fullName evidence="2">Uncharacterized protein</fullName>
    </submittedName>
</protein>
<reference evidence="4" key="2">
    <citation type="submission" date="2016-09" db="EMBL/GenBank/DDBJ databases">
        <authorList>
            <person name="Chen S."/>
            <person name="Walker E."/>
        </authorList>
    </citation>
    <scope>NUCLEOTIDE SEQUENCE [LARGE SCALE GENOMIC DNA]</scope>
    <source>
        <strain evidence="4">MSU</strain>
    </source>
</reference>
<sequence>MGHIELNNLPGYRLLNNFKRRKRVEKLNVERLKNSLDYLQSKQRELKRQNEEDTRTLESLIKYLKKDMIDQYKLTKYDLYIKQDVKDTETFINSVQKIIEDNQ</sequence>
<gene>
    <name evidence="3" type="ORF">B0A71_16715</name>
    <name evidence="2" type="ORF">BHE19_16965</name>
</gene>
<dbReference type="EMBL" id="MIKE01000027">
    <property type="protein sequence ID" value="OHT43477.1"/>
    <property type="molecule type" value="Genomic_DNA"/>
</dbReference>
<keyword evidence="1" id="KW-0175">Coiled coil</keyword>
<dbReference type="AlphaFoldDB" id="A0A1S1IYN9"/>
<name>A0A1S1IYN9_9FLAO</name>
<evidence type="ECO:0000313" key="5">
    <source>
        <dbReference type="Proteomes" id="UP000198319"/>
    </source>
</evidence>
<dbReference type="STRING" id="1278819.BHE19_16965"/>
<reference evidence="2" key="1">
    <citation type="submission" date="2016-09" db="EMBL/GenBank/DDBJ databases">
        <authorList>
            <person name="Capua I."/>
            <person name="De Benedictis P."/>
            <person name="Joannis T."/>
            <person name="Lombin L.H."/>
            <person name="Cattoli G."/>
        </authorList>
    </citation>
    <scope>NUCLEOTIDE SEQUENCE [LARGE SCALE GENOMIC DNA]</scope>
    <source>
        <strain evidence="2">MSU</strain>
    </source>
</reference>
<feature type="coiled-coil region" evidence="1">
    <location>
        <begin position="15"/>
        <end position="52"/>
    </location>
</feature>
<keyword evidence="5" id="KW-1185">Reference proteome</keyword>
<dbReference type="Proteomes" id="UP000180252">
    <property type="component" value="Unassembled WGS sequence"/>
</dbReference>
<accession>A0A1S1IYN9</accession>
<proteinExistence type="predicted"/>
<reference evidence="3 5" key="3">
    <citation type="submission" date="2016-11" db="EMBL/GenBank/DDBJ databases">
        <title>Whole genomes of Flavobacteriaceae.</title>
        <authorList>
            <person name="Stine C."/>
            <person name="Li C."/>
            <person name="Tadesse D."/>
        </authorList>
    </citation>
    <scope>NUCLEOTIDE SEQUENCE [LARGE SCALE GENOMIC DNA]</scope>
    <source>
        <strain evidence="3 5">ATCC BAA-2541</strain>
    </source>
</reference>
<organism evidence="2 4">
    <name type="scientific">Flavobacterium tructae</name>
    <dbReference type="NCBI Taxonomy" id="1114873"/>
    <lineage>
        <taxon>Bacteria</taxon>
        <taxon>Pseudomonadati</taxon>
        <taxon>Bacteroidota</taxon>
        <taxon>Flavobacteriia</taxon>
        <taxon>Flavobacteriales</taxon>
        <taxon>Flavobacteriaceae</taxon>
        <taxon>Flavobacterium</taxon>
    </lineage>
</organism>
<dbReference type="EMBL" id="MUHG01000025">
    <property type="protein sequence ID" value="OXB17266.1"/>
    <property type="molecule type" value="Genomic_DNA"/>
</dbReference>
<dbReference type="Proteomes" id="UP000198319">
    <property type="component" value="Unassembled WGS sequence"/>
</dbReference>
<comment type="caution">
    <text evidence="2">The sequence shown here is derived from an EMBL/GenBank/DDBJ whole genome shotgun (WGS) entry which is preliminary data.</text>
</comment>
<evidence type="ECO:0000313" key="2">
    <source>
        <dbReference type="EMBL" id="OHT43477.1"/>
    </source>
</evidence>
<dbReference type="OrthoDB" id="1374133at2"/>
<evidence type="ECO:0000313" key="3">
    <source>
        <dbReference type="EMBL" id="OXB17266.1"/>
    </source>
</evidence>
<evidence type="ECO:0000256" key="1">
    <source>
        <dbReference type="SAM" id="Coils"/>
    </source>
</evidence>